<keyword evidence="8" id="KW-0963">Cytoplasm</keyword>
<dbReference type="InterPro" id="IPR000048">
    <property type="entry name" value="IQ_motif_EF-hand-BS"/>
</dbReference>
<dbReference type="PANTHER" id="PTHR13140">
    <property type="entry name" value="MYOSIN"/>
    <property type="match status" value="1"/>
</dbReference>
<dbReference type="PROSITE" id="PS51757">
    <property type="entry name" value="TH1"/>
    <property type="match status" value="1"/>
</dbReference>
<keyword evidence="13 21" id="KW-0518">Myosin</keyword>
<feature type="domain" description="TH1" evidence="23">
    <location>
        <begin position="888"/>
        <end position="1062"/>
    </location>
</feature>
<keyword evidence="7" id="KW-0488">Methylation</keyword>
<evidence type="ECO:0000256" key="1">
    <source>
        <dbReference type="ARBA" id="ARBA00004289"/>
    </source>
</evidence>
<comment type="similarity">
    <text evidence="5 21">Belongs to the TRAFAC class myosin-kinesin ATPase superfamily. Myosin family.</text>
</comment>
<dbReference type="Gene3D" id="3.40.850.10">
    <property type="entry name" value="Kinesin motor domain"/>
    <property type="match status" value="1"/>
</dbReference>
<keyword evidence="10 21" id="KW-0547">Nucleotide-binding</keyword>
<dbReference type="SUPFAM" id="SSF52540">
    <property type="entry name" value="P-loop containing nucleoside triphosphate hydrolases"/>
    <property type="match status" value="1"/>
</dbReference>
<evidence type="ECO:0000259" key="23">
    <source>
        <dbReference type="PROSITE" id="PS51757"/>
    </source>
</evidence>
<evidence type="ECO:0000256" key="15">
    <source>
        <dbReference type="ARBA" id="ARBA00023175"/>
    </source>
</evidence>
<dbReference type="GO" id="GO:0007015">
    <property type="term" value="P:actin filament organization"/>
    <property type="evidence" value="ECO:0007669"/>
    <property type="project" value="TreeGrafter"/>
</dbReference>
<keyword evidence="6" id="KW-1003">Cell membrane</keyword>
<keyword evidence="16 21" id="KW-0009">Actin-binding</keyword>
<proteinExistence type="inferred from homology"/>
<feature type="region of interest" description="Actin-binding" evidence="21">
    <location>
        <begin position="611"/>
        <end position="633"/>
    </location>
</feature>
<evidence type="ECO:0000256" key="13">
    <source>
        <dbReference type="ARBA" id="ARBA00023123"/>
    </source>
</evidence>
<dbReference type="InterPro" id="IPR036072">
    <property type="entry name" value="MYSc_Myo1"/>
</dbReference>
<dbReference type="GO" id="GO:0005938">
    <property type="term" value="C:cell cortex"/>
    <property type="evidence" value="ECO:0007669"/>
    <property type="project" value="UniProtKB-SubCell"/>
</dbReference>
<dbReference type="PANTHER" id="PTHR13140:SF255">
    <property type="entry name" value="UNCONVENTIONAL MYOSIN-IC"/>
    <property type="match status" value="1"/>
</dbReference>
<keyword evidence="11 21" id="KW-0067">ATP-binding</keyword>
<dbReference type="GO" id="GO:0005524">
    <property type="term" value="F:ATP binding"/>
    <property type="evidence" value="ECO:0007669"/>
    <property type="project" value="UniProtKB-UniRule"/>
</dbReference>
<dbReference type="InterPro" id="IPR036961">
    <property type="entry name" value="Kinesin_motor_dom_sf"/>
</dbReference>
<dbReference type="Gene3D" id="1.20.58.530">
    <property type="match status" value="1"/>
</dbReference>
<dbReference type="PROSITE" id="PS50096">
    <property type="entry name" value="IQ"/>
    <property type="match status" value="2"/>
</dbReference>
<evidence type="ECO:0000256" key="19">
    <source>
        <dbReference type="ARBA" id="ARBA00068083"/>
    </source>
</evidence>
<dbReference type="GO" id="GO:0051015">
    <property type="term" value="F:actin filament binding"/>
    <property type="evidence" value="ECO:0007669"/>
    <property type="project" value="TreeGrafter"/>
</dbReference>
<dbReference type="FunFam" id="1.10.10.820:FF:000001">
    <property type="entry name" value="Myosin heavy chain"/>
    <property type="match status" value="1"/>
</dbReference>
<evidence type="ECO:0000313" key="25">
    <source>
        <dbReference type="Proteomes" id="UP001230051"/>
    </source>
</evidence>
<dbReference type="GO" id="GO:0000146">
    <property type="term" value="F:microfilament motor activity"/>
    <property type="evidence" value="ECO:0007669"/>
    <property type="project" value="TreeGrafter"/>
</dbReference>
<accession>A0AAD8FV01</accession>
<dbReference type="InterPro" id="IPR027417">
    <property type="entry name" value="P-loop_NTPase"/>
</dbReference>
<comment type="caution">
    <text evidence="24">The sequence shown here is derived from an EMBL/GenBank/DDBJ whole genome shotgun (WGS) entry which is preliminary data.</text>
</comment>
<dbReference type="FunFam" id="1.20.58.530:FF:000004">
    <property type="entry name" value="Unconventional myosin ID"/>
    <property type="match status" value="1"/>
</dbReference>
<evidence type="ECO:0000256" key="2">
    <source>
        <dbReference type="ARBA" id="ARBA00004541"/>
    </source>
</evidence>
<name>A0AAD8FV01_ACIOX</name>
<dbReference type="FunFam" id="3.40.850.10:FF:000101">
    <property type="entry name" value="Slow myosin heavy chain 2"/>
    <property type="match status" value="1"/>
</dbReference>
<dbReference type="EMBL" id="JAGXEW010000024">
    <property type="protein sequence ID" value="KAK1158295.1"/>
    <property type="molecule type" value="Genomic_DNA"/>
</dbReference>
<feature type="binding site" evidence="21">
    <location>
        <begin position="145"/>
        <end position="152"/>
    </location>
    <ligand>
        <name>ATP</name>
        <dbReference type="ChEBI" id="CHEBI:30616"/>
    </ligand>
</feature>
<evidence type="ECO:0000256" key="8">
    <source>
        <dbReference type="ARBA" id="ARBA00022490"/>
    </source>
</evidence>
<evidence type="ECO:0000256" key="16">
    <source>
        <dbReference type="ARBA" id="ARBA00023203"/>
    </source>
</evidence>
<dbReference type="Gene3D" id="6.20.240.20">
    <property type="match status" value="1"/>
</dbReference>
<evidence type="ECO:0000259" key="22">
    <source>
        <dbReference type="PROSITE" id="PS51456"/>
    </source>
</evidence>
<evidence type="ECO:0000313" key="24">
    <source>
        <dbReference type="EMBL" id="KAK1158295.1"/>
    </source>
</evidence>
<dbReference type="AlphaFoldDB" id="A0AAD8FV01"/>
<evidence type="ECO:0000256" key="17">
    <source>
        <dbReference type="ARBA" id="ARBA00023273"/>
    </source>
</evidence>
<keyword evidence="17" id="KW-0966">Cell projection</keyword>
<feature type="domain" description="Myosin motor" evidence="22">
    <location>
        <begin position="52"/>
        <end position="734"/>
    </location>
</feature>
<dbReference type="GO" id="GO:0032587">
    <property type="term" value="C:ruffle membrane"/>
    <property type="evidence" value="ECO:0007669"/>
    <property type="project" value="UniProtKB-SubCell"/>
</dbReference>
<evidence type="ECO:0000256" key="5">
    <source>
        <dbReference type="ARBA" id="ARBA00008314"/>
    </source>
</evidence>
<dbReference type="GO" id="GO:0016459">
    <property type="term" value="C:myosin complex"/>
    <property type="evidence" value="ECO:0007669"/>
    <property type="project" value="UniProtKB-KW"/>
</dbReference>
<evidence type="ECO:0000256" key="21">
    <source>
        <dbReference type="PROSITE-ProRule" id="PRU00782"/>
    </source>
</evidence>
<dbReference type="Proteomes" id="UP001230051">
    <property type="component" value="Unassembled WGS sequence"/>
</dbReference>
<dbReference type="FunFam" id="1.20.120.720:FF:000013">
    <property type="entry name" value="unconventional myosin-Ic isoform X2"/>
    <property type="match status" value="1"/>
</dbReference>
<dbReference type="GO" id="GO:0006897">
    <property type="term" value="P:endocytosis"/>
    <property type="evidence" value="ECO:0007669"/>
    <property type="project" value="TreeGrafter"/>
</dbReference>
<keyword evidence="25" id="KW-1185">Reference proteome</keyword>
<evidence type="ECO:0000256" key="3">
    <source>
        <dbReference type="ARBA" id="ARBA00004544"/>
    </source>
</evidence>
<evidence type="ECO:0000256" key="11">
    <source>
        <dbReference type="ARBA" id="ARBA00022840"/>
    </source>
</evidence>
<dbReference type="Gene3D" id="1.20.5.190">
    <property type="match status" value="1"/>
</dbReference>
<dbReference type="Pfam" id="PF06017">
    <property type="entry name" value="Myosin_TH1"/>
    <property type="match status" value="1"/>
</dbReference>
<evidence type="ECO:0000256" key="18">
    <source>
        <dbReference type="ARBA" id="ARBA00023329"/>
    </source>
</evidence>
<sequence>MELKIHLVPTGEIVLTPSKDGGCCCTNCFKVVGSEGARVTMESALTARDRVGVQDFVLLENFTSEAAFIDNLRKRFKENLIYTYIGSVLVSVNPYKELEIYSKQHMERYRGVNFYEVSPHIYAVSDNSYRAMRTERKDQCILISGESGAGKTEASKKILQYYAVTCPASDKVETVKDRLLQSNPVLEAFGNAKTLRNDNSSRFGKYMDIQFDFKGAPVGGHILNYLLEKSRVVHQNHGERNFHIFYQLIEGGDDDLLRRLGLESDTALHLIEPQGNCPKVSSINDKNEWKVVRKALSVIGFSEDEVEELLNIISSVLHLGNVQFAGDEQGNAQITTETQIKYLARLLGVEGAALKESLTHKKIIAKGEELVSPLNLEQAAYARDALSKAVYGRTFSWLVSKINESLAYQDAEYPGRKSAAVIGLLDIYGFEVFQHNSTHSLAMHYWNEVLKRRTSHLTILTFINNVCLFQWEPVQFFNNKIICDLVEEKFKGIISILDEECLRPGDASDLTFLEKLEDKLGGHAHFVTHKLADGKTRKAMGREEFRLLHYAGEVNYNVNGFLDKNNDLLFRNLKEAMCQSENKILNLCFDQSDLTDKKRPETAATQFKASLAKLMEILMSKEPSYVRCIKPNDAKQAARFDEVLIRHQVKYLGLMENLRVRRAGFAYRRKYEIFLQRYKSLCPGTWPHWNGRPADGVATLVKHLGYKPEEYKLGRSKIFIRFPKTLFATEDALEVRKHSLATTLQASWKGYSAKSKFQKLRRSAILIQAWWHGIQGRRRAARRKRAVEIIRRFIKGFIYRHEPRCPENEYFLDYVRYSFLMNLRRNLPKNVLDKSWPIPPPALSEASDQLRNMCMQNMMWSYCKQINPEWKNQLEQKCIASEIFKEKKDNYPQSVPKLFVNSRLGNEEINPKILQTLGNEKIKYGVAVTKYDRKGYKARQRQLLLTQNSAFIVEEAKLKQRIDYSIMKGISVSSLSDGLFVLHVPCEDNKQKGDVILQSDHVIETLTKVAMSADKVNNLNITQGSIKFTVGQGKEGIIDFTSGSELLVTKAKNGHLSVIAPRLNSR</sequence>
<evidence type="ECO:0000256" key="10">
    <source>
        <dbReference type="ARBA" id="ARBA00022741"/>
    </source>
</evidence>
<dbReference type="Gene3D" id="1.10.10.820">
    <property type="match status" value="1"/>
</dbReference>
<comment type="subcellular location">
    <subcellularLocation>
        <location evidence="4">Cell projection</location>
        <location evidence="4">Ruffle membrane</location>
    </subcellularLocation>
    <subcellularLocation>
        <location evidence="1">Cell projection</location>
        <location evidence="1">Stereocilium membrane</location>
    </subcellularLocation>
    <subcellularLocation>
        <location evidence="3">Cytoplasm</location>
        <location evidence="3">Cell cortex</location>
    </subcellularLocation>
    <subcellularLocation>
        <location evidence="2">Cytoplasmic vesicle</location>
    </subcellularLocation>
</comment>
<evidence type="ECO:0000256" key="14">
    <source>
        <dbReference type="ARBA" id="ARBA00023136"/>
    </source>
</evidence>
<evidence type="ECO:0000256" key="6">
    <source>
        <dbReference type="ARBA" id="ARBA00022475"/>
    </source>
</evidence>
<dbReference type="InterPro" id="IPR010926">
    <property type="entry name" value="Myosin_TH1"/>
</dbReference>
<dbReference type="SMART" id="SM00015">
    <property type="entry name" value="IQ"/>
    <property type="match status" value="3"/>
</dbReference>
<gene>
    <name evidence="24" type="primary">MYO1C</name>
    <name evidence="24" type="ORF">AOXY_G23156</name>
</gene>
<dbReference type="InterPro" id="IPR001609">
    <property type="entry name" value="Myosin_head_motor_dom-like"/>
</dbReference>
<keyword evidence="14" id="KW-0472">Membrane</keyword>
<evidence type="ECO:0000256" key="4">
    <source>
        <dbReference type="ARBA" id="ARBA00004632"/>
    </source>
</evidence>
<protein>
    <recommendedName>
        <fullName evidence="19">Unconventional myosin-Ic</fullName>
    </recommendedName>
    <alternativeName>
        <fullName evidence="20">Myosin I beta</fullName>
    </alternativeName>
</protein>
<evidence type="ECO:0000256" key="12">
    <source>
        <dbReference type="ARBA" id="ARBA00022990"/>
    </source>
</evidence>
<dbReference type="CDD" id="cd01378">
    <property type="entry name" value="MYSc_Myo1"/>
    <property type="match status" value="1"/>
</dbReference>
<dbReference type="Gene3D" id="1.20.120.720">
    <property type="entry name" value="Myosin VI head, motor domain, U50 subdomain"/>
    <property type="match status" value="1"/>
</dbReference>
<evidence type="ECO:0000256" key="9">
    <source>
        <dbReference type="ARBA" id="ARBA00022737"/>
    </source>
</evidence>
<dbReference type="GO" id="GO:0060171">
    <property type="term" value="C:stereocilium membrane"/>
    <property type="evidence" value="ECO:0007669"/>
    <property type="project" value="UniProtKB-SubCell"/>
</dbReference>
<organism evidence="24 25">
    <name type="scientific">Acipenser oxyrinchus oxyrinchus</name>
    <dbReference type="NCBI Taxonomy" id="40147"/>
    <lineage>
        <taxon>Eukaryota</taxon>
        <taxon>Metazoa</taxon>
        <taxon>Chordata</taxon>
        <taxon>Craniata</taxon>
        <taxon>Vertebrata</taxon>
        <taxon>Euteleostomi</taxon>
        <taxon>Actinopterygii</taxon>
        <taxon>Chondrostei</taxon>
        <taxon>Acipenseriformes</taxon>
        <taxon>Acipenseridae</taxon>
        <taxon>Acipenser</taxon>
    </lineage>
</organism>
<dbReference type="GO" id="GO:0031410">
    <property type="term" value="C:cytoplasmic vesicle"/>
    <property type="evidence" value="ECO:0007669"/>
    <property type="project" value="UniProtKB-SubCell"/>
</dbReference>
<keyword evidence="18" id="KW-0968">Cytoplasmic vesicle</keyword>
<reference evidence="24" key="1">
    <citation type="submission" date="2022-02" db="EMBL/GenBank/DDBJ databases">
        <title>Atlantic sturgeon de novo genome assembly.</title>
        <authorList>
            <person name="Stock M."/>
            <person name="Klopp C."/>
            <person name="Guiguen Y."/>
            <person name="Cabau C."/>
            <person name="Parinello H."/>
            <person name="Santidrian Yebra-Pimentel E."/>
            <person name="Kuhl H."/>
            <person name="Dirks R.P."/>
            <person name="Guessner J."/>
            <person name="Wuertz S."/>
            <person name="Du K."/>
            <person name="Schartl M."/>
        </authorList>
    </citation>
    <scope>NUCLEOTIDE SEQUENCE</scope>
    <source>
        <strain evidence="24">STURGEONOMICS-FGT-2020</strain>
        <tissue evidence="24">Whole blood</tissue>
    </source>
</reference>
<dbReference type="PRINTS" id="PR00193">
    <property type="entry name" value="MYOSINHEAVY"/>
</dbReference>
<keyword evidence="12" id="KW-0007">Acetylation</keyword>
<dbReference type="GO" id="GO:0030048">
    <property type="term" value="P:actin filament-based movement"/>
    <property type="evidence" value="ECO:0007669"/>
    <property type="project" value="TreeGrafter"/>
</dbReference>
<dbReference type="GO" id="GO:0005902">
    <property type="term" value="C:microvillus"/>
    <property type="evidence" value="ECO:0007669"/>
    <property type="project" value="TreeGrafter"/>
</dbReference>
<dbReference type="PROSITE" id="PS51456">
    <property type="entry name" value="MYOSIN_MOTOR"/>
    <property type="match status" value="1"/>
</dbReference>
<evidence type="ECO:0000256" key="7">
    <source>
        <dbReference type="ARBA" id="ARBA00022481"/>
    </source>
</evidence>
<dbReference type="SMART" id="SM00242">
    <property type="entry name" value="MYSc"/>
    <property type="match status" value="1"/>
</dbReference>
<evidence type="ECO:0000256" key="20">
    <source>
        <dbReference type="ARBA" id="ARBA00078851"/>
    </source>
</evidence>
<dbReference type="Pfam" id="PF00063">
    <property type="entry name" value="Myosin_head"/>
    <property type="match status" value="1"/>
</dbReference>
<keyword evidence="15 21" id="KW-0505">Motor protein</keyword>
<keyword evidence="9" id="KW-0677">Repeat</keyword>